<dbReference type="InterPro" id="IPR049288">
    <property type="entry name" value="DUF447_C"/>
</dbReference>
<dbReference type="HOGENOM" id="CLU_110565_0_0_2"/>
<dbReference type="InterPro" id="IPR012349">
    <property type="entry name" value="Split_barrel_FMN-bd"/>
</dbReference>
<evidence type="ECO:0000259" key="2">
    <source>
        <dbReference type="Pfam" id="PF20766"/>
    </source>
</evidence>
<proteinExistence type="predicted"/>
<feature type="domain" description="DUF447" evidence="1">
    <location>
        <begin position="22"/>
        <end position="137"/>
    </location>
</feature>
<reference evidence="3 4" key="1">
    <citation type="submission" date="2010-07" db="EMBL/GenBank/DDBJ databases">
        <title>The complete genome of Methanosalsum zhilinae DSM 4017.</title>
        <authorList>
            <consortium name="US DOE Joint Genome Institute (JGI-PGF)"/>
            <person name="Lucas S."/>
            <person name="Copeland A."/>
            <person name="Lapidus A."/>
            <person name="Glavina del Rio T."/>
            <person name="Dalin E."/>
            <person name="Tice H."/>
            <person name="Bruce D."/>
            <person name="Goodwin L."/>
            <person name="Pitluck S."/>
            <person name="Kyrpides N."/>
            <person name="Mavromatis K."/>
            <person name="Ovchinnikova G."/>
            <person name="Daligault H."/>
            <person name="Detter J.C."/>
            <person name="Han C."/>
            <person name="Tapia R."/>
            <person name="Larimer F."/>
            <person name="Land M."/>
            <person name="Hauser L."/>
            <person name="Markowitz V."/>
            <person name="Cheng J.-F."/>
            <person name="Hugenholtz P."/>
            <person name="Woyke T."/>
            <person name="Wu D."/>
            <person name="Spring S."/>
            <person name="Schueler E."/>
            <person name="Brambilla E."/>
            <person name="Klenk H.-P."/>
            <person name="Eisen J.A."/>
        </authorList>
    </citation>
    <scope>NUCLEOTIDE SEQUENCE [LARGE SCALE GENOMIC DNA]</scope>
    <source>
        <strain evidence="4">DSM 4017 / NBRC 107636 / OCM 62 / WeN5</strain>
    </source>
</reference>
<dbReference type="OrthoDB" id="146030at2157"/>
<dbReference type="Pfam" id="PF04289">
    <property type="entry name" value="DUF447_N"/>
    <property type="match status" value="1"/>
</dbReference>
<dbReference type="GeneID" id="10822213"/>
<name>F7XQG9_METZD</name>
<gene>
    <name evidence="3" type="ordered locus">Mzhil_0603</name>
</gene>
<accession>F7XQG9</accession>
<dbReference type="Gene3D" id="1.20.58.290">
    <property type="entry name" value="Hypothetical membrane protein ta0354_69_121"/>
    <property type="match status" value="1"/>
</dbReference>
<dbReference type="AlphaFoldDB" id="F7XQG9"/>
<dbReference type="InterPro" id="IPR016733">
    <property type="entry name" value="UCP018747"/>
</dbReference>
<dbReference type="Gene3D" id="2.30.110.10">
    <property type="entry name" value="Electron Transport, Fmn-binding Protein, Chain A"/>
    <property type="match status" value="1"/>
</dbReference>
<dbReference type="KEGG" id="mzh:Mzhil_0603"/>
<dbReference type="EMBL" id="CP002101">
    <property type="protein sequence ID" value="AEH60470.1"/>
    <property type="molecule type" value="Genomic_DNA"/>
</dbReference>
<evidence type="ECO:0000259" key="1">
    <source>
        <dbReference type="Pfam" id="PF04289"/>
    </source>
</evidence>
<evidence type="ECO:0000313" key="3">
    <source>
        <dbReference type="EMBL" id="AEH60470.1"/>
    </source>
</evidence>
<protein>
    <recommendedName>
        <fullName evidence="5">DUF447 family protein</fullName>
    </recommendedName>
</protein>
<dbReference type="SUPFAM" id="SSF50475">
    <property type="entry name" value="FMN-binding split barrel"/>
    <property type="match status" value="1"/>
</dbReference>
<keyword evidence="4" id="KW-1185">Reference proteome</keyword>
<dbReference type="STRING" id="679901.Mzhil_0603"/>
<dbReference type="RefSeq" id="WP_013897909.1">
    <property type="nucleotide sequence ID" value="NC_015676.1"/>
</dbReference>
<dbReference type="Pfam" id="PF20766">
    <property type="entry name" value="DUF447_C"/>
    <property type="match status" value="1"/>
</dbReference>
<sequence>MKSSMHNPHLAPEKYGIMDGISECIVTTISSKGPNAAPMGIIKNSNGIKIRVFKGSKTYGNIMNFPFLAANVVYDPKIYTMTTFSNLERSQFDTIVYEDVEFPVLKDGISWMLFECNNLQKSSQSLVADLIPVKAKLSHIDAVRAPNRGFNSVLEACIHATRYQLTGSQKYLDLMQYHAEIIRKCGGKTEKEALDQLYRFMKTNK</sequence>
<evidence type="ECO:0000313" key="4">
    <source>
        <dbReference type="Proteomes" id="UP000006622"/>
    </source>
</evidence>
<evidence type="ECO:0008006" key="5">
    <source>
        <dbReference type="Google" id="ProtNLM"/>
    </source>
</evidence>
<dbReference type="Proteomes" id="UP000006622">
    <property type="component" value="Chromosome"/>
</dbReference>
<organism evidence="3 4">
    <name type="scientific">Methanosalsum zhilinae (strain DSM 4017 / NBRC 107636 / OCM 62 / WeN5)</name>
    <name type="common">Methanohalophilus zhilinae</name>
    <dbReference type="NCBI Taxonomy" id="679901"/>
    <lineage>
        <taxon>Archaea</taxon>
        <taxon>Methanobacteriati</taxon>
        <taxon>Methanobacteriota</taxon>
        <taxon>Stenosarchaea group</taxon>
        <taxon>Methanomicrobia</taxon>
        <taxon>Methanosarcinales</taxon>
        <taxon>Methanosarcinaceae</taxon>
        <taxon>Methanosalsum</taxon>
    </lineage>
</organism>
<feature type="domain" description="DUF447" evidence="2">
    <location>
        <begin position="147"/>
        <end position="198"/>
    </location>
</feature>
<dbReference type="InterPro" id="IPR007386">
    <property type="entry name" value="DUF447_N"/>
</dbReference>
<dbReference type="PIRSF" id="PIRSF018747">
    <property type="entry name" value="UCP018747"/>
    <property type="match status" value="1"/>
</dbReference>